<dbReference type="InterPro" id="IPR001347">
    <property type="entry name" value="SIS_dom"/>
</dbReference>
<dbReference type="InterPro" id="IPR047640">
    <property type="entry name" value="RpiR-like"/>
</dbReference>
<dbReference type="Gene3D" id="3.40.50.10490">
    <property type="entry name" value="Glucose-6-phosphate isomerase like protein, domain 1"/>
    <property type="match status" value="1"/>
</dbReference>
<dbReference type="InterPro" id="IPR009057">
    <property type="entry name" value="Homeodomain-like_sf"/>
</dbReference>
<dbReference type="PROSITE" id="PS51071">
    <property type="entry name" value="HTH_RPIR"/>
    <property type="match status" value="1"/>
</dbReference>
<dbReference type="InterPro" id="IPR036388">
    <property type="entry name" value="WH-like_DNA-bd_sf"/>
</dbReference>
<dbReference type="PANTHER" id="PTHR30514:SF18">
    <property type="entry name" value="RPIR-FAMILY TRANSCRIPTIONAL REGULATOR"/>
    <property type="match status" value="1"/>
</dbReference>
<dbReference type="PANTHER" id="PTHR30514">
    <property type="entry name" value="GLUCOKINASE"/>
    <property type="match status" value="1"/>
</dbReference>
<dbReference type="Gene3D" id="1.10.10.10">
    <property type="entry name" value="Winged helix-like DNA-binding domain superfamily/Winged helix DNA-binding domain"/>
    <property type="match status" value="1"/>
</dbReference>
<comment type="caution">
    <text evidence="2">The sequence shown here is derived from an EMBL/GenBank/DDBJ whole genome shotgun (WGS) entry which is preliminary data.</text>
</comment>
<keyword evidence="2" id="KW-0238">DNA-binding</keyword>
<dbReference type="SUPFAM" id="SSF53697">
    <property type="entry name" value="SIS domain"/>
    <property type="match status" value="1"/>
</dbReference>
<feature type="domain" description="HTH rpiR-type" evidence="1">
    <location>
        <begin position="6"/>
        <end position="82"/>
    </location>
</feature>
<sequence length="277" mass="29627">MTAAQPDVRERIDAVWDRLSPAERRVAAMVRHDPELLLVGTSAHLAAESGTSKATVSRLVRSLGFQDAADVRRELMAARGSGMPWVAEDAAHVDQRVVESRNLHAAFASLARADRPRLARRIVRARRVMLIGERGAHPVALQLRAQLLQVRPDVRIVPAPGQRLGEEVADLDRHDVVVIVSVRRHAAGIDRLVEHCVASGADVVVLGDPTAAVLAAPAATTILCPVDSPSAFDSLAAMFAVIAAIANDVYDAAGRTGRDRIAAIATAYDALDELARP</sequence>
<evidence type="ECO:0000313" key="3">
    <source>
        <dbReference type="Proteomes" id="UP000195011"/>
    </source>
</evidence>
<evidence type="ECO:0000313" key="2">
    <source>
        <dbReference type="EMBL" id="OUE23857.1"/>
    </source>
</evidence>
<dbReference type="InterPro" id="IPR000281">
    <property type="entry name" value="HTH_RpiR"/>
</dbReference>
<dbReference type="Pfam" id="PF01418">
    <property type="entry name" value="HTH_6"/>
    <property type="match status" value="1"/>
</dbReference>
<gene>
    <name evidence="2" type="ORF">BFL36_07355</name>
</gene>
<protein>
    <submittedName>
        <fullName evidence="2">DNA-binding transcriptional regulator HexR</fullName>
    </submittedName>
</protein>
<name>A0A251YI14_9MICO</name>
<proteinExistence type="predicted"/>
<dbReference type="SUPFAM" id="SSF46689">
    <property type="entry name" value="Homeodomain-like"/>
    <property type="match status" value="1"/>
</dbReference>
<accession>A0A251YI14</accession>
<dbReference type="GO" id="GO:0003677">
    <property type="term" value="F:DNA binding"/>
    <property type="evidence" value="ECO:0007669"/>
    <property type="project" value="UniProtKB-KW"/>
</dbReference>
<dbReference type="InterPro" id="IPR046348">
    <property type="entry name" value="SIS_dom_sf"/>
</dbReference>
<evidence type="ECO:0000259" key="1">
    <source>
        <dbReference type="PROSITE" id="PS51071"/>
    </source>
</evidence>
<dbReference type="GO" id="GO:0097367">
    <property type="term" value="F:carbohydrate derivative binding"/>
    <property type="evidence" value="ECO:0007669"/>
    <property type="project" value="InterPro"/>
</dbReference>
<dbReference type="AlphaFoldDB" id="A0A251YI14"/>
<organism evidence="2 3">
    <name type="scientific">Clavibacter michiganensis</name>
    <dbReference type="NCBI Taxonomy" id="28447"/>
    <lineage>
        <taxon>Bacteria</taxon>
        <taxon>Bacillati</taxon>
        <taxon>Actinomycetota</taxon>
        <taxon>Actinomycetes</taxon>
        <taxon>Micrococcales</taxon>
        <taxon>Microbacteriaceae</taxon>
        <taxon>Clavibacter</taxon>
    </lineage>
</organism>
<reference evidence="2 3" key="1">
    <citation type="submission" date="2016-08" db="EMBL/GenBank/DDBJ databases">
        <title>Genome sequence of Clavibacter michiganensis spp strain CFBP8017.</title>
        <authorList>
            <person name="Thapa S.P."/>
            <person name="Coaker G."/>
            <person name="Jacques M.-A."/>
        </authorList>
    </citation>
    <scope>NUCLEOTIDE SEQUENCE [LARGE SCALE GENOMIC DNA]</scope>
    <source>
        <strain evidence="2">CFBP8017</strain>
    </source>
</reference>
<dbReference type="GO" id="GO:0003700">
    <property type="term" value="F:DNA-binding transcription factor activity"/>
    <property type="evidence" value="ECO:0007669"/>
    <property type="project" value="InterPro"/>
</dbReference>
<dbReference type="Proteomes" id="UP000195011">
    <property type="component" value="Unassembled WGS sequence"/>
</dbReference>
<dbReference type="Pfam" id="PF01380">
    <property type="entry name" value="SIS"/>
    <property type="match status" value="1"/>
</dbReference>
<dbReference type="GO" id="GO:1901135">
    <property type="term" value="P:carbohydrate derivative metabolic process"/>
    <property type="evidence" value="ECO:0007669"/>
    <property type="project" value="InterPro"/>
</dbReference>
<dbReference type="RefSeq" id="WP_086517314.1">
    <property type="nucleotide sequence ID" value="NZ_MDJY01000036.1"/>
</dbReference>
<dbReference type="EMBL" id="MDJY01000036">
    <property type="protein sequence ID" value="OUE23857.1"/>
    <property type="molecule type" value="Genomic_DNA"/>
</dbReference>